<proteinExistence type="predicted"/>
<gene>
    <name evidence="1" type="ORF">SVIM_LOCUS385751</name>
</gene>
<evidence type="ECO:0000313" key="1">
    <source>
        <dbReference type="EMBL" id="VFU54831.1"/>
    </source>
</evidence>
<protein>
    <submittedName>
        <fullName evidence="1">Uncharacterized protein</fullName>
    </submittedName>
</protein>
<reference evidence="1" key="1">
    <citation type="submission" date="2019-03" db="EMBL/GenBank/DDBJ databases">
        <authorList>
            <person name="Mank J."/>
            <person name="Almeida P."/>
        </authorList>
    </citation>
    <scope>NUCLEOTIDE SEQUENCE</scope>
    <source>
        <strain evidence="1">78183</strain>
    </source>
</reference>
<accession>A0A6N2MMH0</accession>
<sequence length="94" mass="10742">MPIPYKPDIDVENIKFESYEVAHQQGGGTTRLKKSKRRWCEDDDEITFVNFPCADVVVHPNAVPVLLYQTFYWLDSKSGSTLFTLIFKGLEVSA</sequence>
<dbReference type="EMBL" id="CAADRP010001857">
    <property type="protein sequence ID" value="VFU54831.1"/>
    <property type="molecule type" value="Genomic_DNA"/>
</dbReference>
<dbReference type="AlphaFoldDB" id="A0A6N2MMH0"/>
<name>A0A6N2MMH0_SALVM</name>
<organism evidence="1">
    <name type="scientific">Salix viminalis</name>
    <name type="common">Common osier</name>
    <name type="synonym">Basket willow</name>
    <dbReference type="NCBI Taxonomy" id="40686"/>
    <lineage>
        <taxon>Eukaryota</taxon>
        <taxon>Viridiplantae</taxon>
        <taxon>Streptophyta</taxon>
        <taxon>Embryophyta</taxon>
        <taxon>Tracheophyta</taxon>
        <taxon>Spermatophyta</taxon>
        <taxon>Magnoliopsida</taxon>
        <taxon>eudicotyledons</taxon>
        <taxon>Gunneridae</taxon>
        <taxon>Pentapetalae</taxon>
        <taxon>rosids</taxon>
        <taxon>fabids</taxon>
        <taxon>Malpighiales</taxon>
        <taxon>Salicaceae</taxon>
        <taxon>Saliceae</taxon>
        <taxon>Salix</taxon>
    </lineage>
</organism>